<feature type="chain" id="PRO_5012115772" evidence="1">
    <location>
        <begin position="37"/>
        <end position="149"/>
    </location>
</feature>
<dbReference type="RefSeq" id="WP_079572559.1">
    <property type="nucleotide sequence ID" value="NZ_LT670818.1"/>
</dbReference>
<sequence>MSRAQSASIFFQGWTTSRAALVSLALLCLPASPARAQDAGVSGIPPGPGNVNGLNGSIRDPSGIGNAAKIPALPSPRIAPVPVPTLSPSAGYRSFSPAASYRPLHVRRAVKGKRTRVATTKSHRAAAKAHVSDEEKRIDRKVISICRGC</sequence>
<accession>A0A1M5V6U7</accession>
<evidence type="ECO:0000313" key="2">
    <source>
        <dbReference type="EMBL" id="SHH70951.1"/>
    </source>
</evidence>
<feature type="signal peptide" evidence="1">
    <location>
        <begin position="1"/>
        <end position="36"/>
    </location>
</feature>
<dbReference type="EMBL" id="LT670818">
    <property type="protein sequence ID" value="SHH70951.1"/>
    <property type="molecule type" value="Genomic_DNA"/>
</dbReference>
<name>A0A1M5V6U7_9BRAD</name>
<organism evidence="2 3">
    <name type="scientific">Bradyrhizobium erythrophlei</name>
    <dbReference type="NCBI Taxonomy" id="1437360"/>
    <lineage>
        <taxon>Bacteria</taxon>
        <taxon>Pseudomonadati</taxon>
        <taxon>Pseudomonadota</taxon>
        <taxon>Alphaproteobacteria</taxon>
        <taxon>Hyphomicrobiales</taxon>
        <taxon>Nitrobacteraceae</taxon>
        <taxon>Bradyrhizobium</taxon>
    </lineage>
</organism>
<reference evidence="2 3" key="1">
    <citation type="submission" date="2016-11" db="EMBL/GenBank/DDBJ databases">
        <authorList>
            <person name="Jaros S."/>
            <person name="Januszkiewicz K."/>
            <person name="Wedrychowicz H."/>
        </authorList>
    </citation>
    <scope>NUCLEOTIDE SEQUENCE [LARGE SCALE GENOMIC DNA]</scope>
    <source>
        <strain evidence="2 3">GAS242</strain>
    </source>
</reference>
<gene>
    <name evidence="2" type="ORF">SAMN05444169_8961</name>
</gene>
<evidence type="ECO:0000313" key="3">
    <source>
        <dbReference type="Proteomes" id="UP000190675"/>
    </source>
</evidence>
<protein>
    <submittedName>
        <fullName evidence="2">Uncharacterized protein</fullName>
    </submittedName>
</protein>
<evidence type="ECO:0000256" key="1">
    <source>
        <dbReference type="SAM" id="SignalP"/>
    </source>
</evidence>
<proteinExistence type="predicted"/>
<keyword evidence="1" id="KW-0732">Signal</keyword>
<dbReference type="Proteomes" id="UP000190675">
    <property type="component" value="Chromosome I"/>
</dbReference>
<dbReference type="AlphaFoldDB" id="A0A1M5V6U7"/>